<evidence type="ECO:0000256" key="4">
    <source>
        <dbReference type="ARBA" id="ARBA00022475"/>
    </source>
</evidence>
<dbReference type="SUPFAM" id="SSF54452">
    <property type="entry name" value="MHC antigen-recognition domain"/>
    <property type="match status" value="1"/>
</dbReference>
<comment type="subcellular location">
    <subcellularLocation>
        <location evidence="1">Cell membrane</location>
        <topology evidence="1">Single-pass type I membrane protein</topology>
    </subcellularLocation>
    <subcellularLocation>
        <location evidence="2">Endosome membrane</location>
    </subcellularLocation>
    <subcellularLocation>
        <location evidence="3">Lysosome membrane</location>
    </subcellularLocation>
</comment>
<evidence type="ECO:0000256" key="14">
    <source>
        <dbReference type="SAM" id="Phobius"/>
    </source>
</evidence>
<dbReference type="PROSITE" id="PS50835">
    <property type="entry name" value="IG_LIKE"/>
    <property type="match status" value="1"/>
</dbReference>
<dbReference type="STRING" id="37293.ENSANAP00000009152"/>
<keyword evidence="4" id="KW-1003">Cell membrane</keyword>
<keyword evidence="18" id="KW-1185">Reference proteome</keyword>
<gene>
    <name evidence="17" type="primary">CD1D</name>
</gene>
<dbReference type="InterPro" id="IPR013783">
    <property type="entry name" value="Ig-like_fold"/>
</dbReference>
<dbReference type="Gene3D" id="3.30.500.10">
    <property type="entry name" value="MHC class I-like antigen recognition-like"/>
    <property type="match status" value="1"/>
</dbReference>
<dbReference type="FunFam" id="2.60.40.10:FF:000254">
    <property type="entry name" value="Antigen-presenting glycoprotein CD1d1"/>
    <property type="match status" value="1"/>
</dbReference>
<keyword evidence="9 14" id="KW-0472">Membrane</keyword>
<evidence type="ECO:0000256" key="13">
    <source>
        <dbReference type="ARBA" id="ARBA00037531"/>
    </source>
</evidence>
<keyword evidence="7" id="KW-0967">Endosome</keyword>
<evidence type="ECO:0000313" key="17">
    <source>
        <dbReference type="Ensembl" id="ENSANAP00000009152.1"/>
    </source>
</evidence>
<keyword evidence="8" id="KW-0391">Immunity</keyword>
<evidence type="ECO:0000256" key="7">
    <source>
        <dbReference type="ARBA" id="ARBA00022753"/>
    </source>
</evidence>
<dbReference type="GO" id="GO:0042102">
    <property type="term" value="P:positive regulation of T cell proliferation"/>
    <property type="evidence" value="ECO:0007669"/>
    <property type="project" value="Ensembl"/>
</dbReference>
<dbReference type="InterPro" id="IPR037055">
    <property type="entry name" value="MHC_I-like_Ag-recog_sf"/>
</dbReference>
<keyword evidence="6 15" id="KW-0732">Signal</keyword>
<evidence type="ECO:0000256" key="6">
    <source>
        <dbReference type="ARBA" id="ARBA00022729"/>
    </source>
</evidence>
<keyword evidence="14" id="KW-1133">Transmembrane helix</keyword>
<dbReference type="GO" id="GO:0030883">
    <property type="term" value="F:endogenous lipid antigen binding"/>
    <property type="evidence" value="ECO:0007669"/>
    <property type="project" value="TreeGrafter"/>
</dbReference>
<comment type="function">
    <text evidence="13">Antigen-presenting protein that binds self and non-self glycolipids and presents them to T-cell receptors on natural killer T-cells.</text>
</comment>
<dbReference type="GO" id="GO:0005783">
    <property type="term" value="C:endoplasmic reticulum"/>
    <property type="evidence" value="ECO:0007669"/>
    <property type="project" value="Ensembl"/>
</dbReference>
<dbReference type="GeneTree" id="ENSGT01120000271825"/>
<dbReference type="Pfam" id="PF07654">
    <property type="entry name" value="C1-set"/>
    <property type="match status" value="1"/>
</dbReference>
<dbReference type="PANTHER" id="PTHR16675:SF175">
    <property type="entry name" value="ANTIGEN-PRESENTING GLYCOPROTEIN CD1D"/>
    <property type="match status" value="1"/>
</dbReference>
<evidence type="ECO:0000256" key="9">
    <source>
        <dbReference type="ARBA" id="ARBA00023136"/>
    </source>
</evidence>
<keyword evidence="14" id="KW-0812">Transmembrane</keyword>
<organism evidence="17 18">
    <name type="scientific">Aotus nancymaae</name>
    <name type="common">Ma's night monkey</name>
    <dbReference type="NCBI Taxonomy" id="37293"/>
    <lineage>
        <taxon>Eukaryota</taxon>
        <taxon>Metazoa</taxon>
        <taxon>Chordata</taxon>
        <taxon>Craniata</taxon>
        <taxon>Vertebrata</taxon>
        <taxon>Euteleostomi</taxon>
        <taxon>Mammalia</taxon>
        <taxon>Eutheria</taxon>
        <taxon>Euarchontoglires</taxon>
        <taxon>Primates</taxon>
        <taxon>Haplorrhini</taxon>
        <taxon>Platyrrhini</taxon>
        <taxon>Aotidae</taxon>
        <taxon>Aotus</taxon>
    </lineage>
</organism>
<keyword evidence="10" id="KW-0325">Glycoprotein</keyword>
<dbReference type="GO" id="GO:0009897">
    <property type="term" value="C:external side of plasma membrane"/>
    <property type="evidence" value="ECO:0007669"/>
    <property type="project" value="TreeGrafter"/>
</dbReference>
<dbReference type="GO" id="GO:0050839">
    <property type="term" value="F:cell adhesion molecule binding"/>
    <property type="evidence" value="ECO:0007669"/>
    <property type="project" value="Ensembl"/>
</dbReference>
<dbReference type="OMA" id="NDICPQF"/>
<feature type="chain" id="PRO_5014368565" evidence="15">
    <location>
        <begin position="20"/>
        <end position="337"/>
    </location>
</feature>
<dbReference type="CDD" id="cd21029">
    <property type="entry name" value="IgC1_CD1"/>
    <property type="match status" value="1"/>
</dbReference>
<keyword evidence="5" id="KW-0399">Innate immunity</keyword>
<dbReference type="InterPro" id="IPR036179">
    <property type="entry name" value="Ig-like_dom_sf"/>
</dbReference>
<feature type="domain" description="Ig-like" evidence="16">
    <location>
        <begin position="185"/>
        <end position="292"/>
    </location>
</feature>
<evidence type="ECO:0000256" key="5">
    <source>
        <dbReference type="ARBA" id="ARBA00022588"/>
    </source>
</evidence>
<evidence type="ECO:0000256" key="8">
    <source>
        <dbReference type="ARBA" id="ARBA00022859"/>
    </source>
</evidence>
<sequence>MGCLLFLLLCGLLQAWGSAEVPQRLFPLRYLQISSFANSSWTRTDVLAWLGELRTHSWRNGSDTIRPLKPWSQGTFSDREWKTLQQLFRVYRDNFTRDVKEFAKMLHLAYPMEVQVSAGCEVDPGNASNNFFHVAFQGRHILSFLGSSWEPAQEAPDMVNSVVRVLNQDQGTKETVHWLLNDICPKFVSGLLESGKAELEKQVKPKAWLSRGPSPGPGRLLLVCHVSGFYPKPVWVMWMRGEQEQLGTQRGDVLPNADETWYLQATLEVAAGEAAGLACQVKHSSLEGQDIVLYWGGSHASLGLIVLAVLACLLFLLALIVGVTFWFKRRRSYQGIL</sequence>
<dbReference type="InterPro" id="IPR011161">
    <property type="entry name" value="MHC_I-like_Ag-recog"/>
</dbReference>
<evidence type="ECO:0000256" key="15">
    <source>
        <dbReference type="SAM" id="SignalP"/>
    </source>
</evidence>
<evidence type="ECO:0000313" key="18">
    <source>
        <dbReference type="Proteomes" id="UP000233020"/>
    </source>
</evidence>
<evidence type="ECO:0000256" key="12">
    <source>
        <dbReference type="ARBA" id="ARBA00023319"/>
    </source>
</evidence>
<dbReference type="CTD" id="912"/>
<dbReference type="InterPro" id="IPR050208">
    <property type="entry name" value="MHC_class-I_related"/>
</dbReference>
<dbReference type="OrthoDB" id="8890485at2759"/>
<dbReference type="InterPro" id="IPR003597">
    <property type="entry name" value="Ig_C1-set"/>
</dbReference>
<dbReference type="FunFam" id="3.30.500.10:FF:000002">
    <property type="entry name" value="Antigen-presenting glycoprotein CD1d1"/>
    <property type="match status" value="1"/>
</dbReference>
<dbReference type="GO" id="GO:0030884">
    <property type="term" value="F:exogenous lipid antigen binding"/>
    <property type="evidence" value="ECO:0007669"/>
    <property type="project" value="Ensembl"/>
</dbReference>
<dbReference type="Pfam" id="PF16497">
    <property type="entry name" value="MHC_I_3"/>
    <property type="match status" value="1"/>
</dbReference>
<protein>
    <submittedName>
        <fullName evidence="17">CD1d molecule</fullName>
    </submittedName>
</protein>
<dbReference type="Ensembl" id="ENSANAT00000026942.1">
    <property type="protein sequence ID" value="ENSANAP00000009152.1"/>
    <property type="gene ID" value="ENSANAG00000022578.1"/>
</dbReference>
<dbReference type="GO" id="GO:0005765">
    <property type="term" value="C:lysosomal membrane"/>
    <property type="evidence" value="ECO:0007669"/>
    <property type="project" value="UniProtKB-SubCell"/>
</dbReference>
<dbReference type="GO" id="GO:0001916">
    <property type="term" value="P:positive regulation of T cell mediated cytotoxicity"/>
    <property type="evidence" value="ECO:0007669"/>
    <property type="project" value="TreeGrafter"/>
</dbReference>
<dbReference type="Proteomes" id="UP000233020">
    <property type="component" value="Unplaced"/>
</dbReference>
<evidence type="ECO:0000256" key="2">
    <source>
        <dbReference type="ARBA" id="ARBA00004608"/>
    </source>
</evidence>
<dbReference type="GO" id="GO:0048006">
    <property type="term" value="P:antigen processing and presentation, endogenous lipid antigen via MHC class Ib"/>
    <property type="evidence" value="ECO:0007669"/>
    <property type="project" value="Ensembl"/>
</dbReference>
<evidence type="ECO:0000256" key="10">
    <source>
        <dbReference type="ARBA" id="ARBA00023180"/>
    </source>
</evidence>
<dbReference type="GO" id="GO:0071723">
    <property type="term" value="F:lipopeptide binding"/>
    <property type="evidence" value="ECO:0007669"/>
    <property type="project" value="TreeGrafter"/>
</dbReference>
<dbReference type="GO" id="GO:0048007">
    <property type="term" value="P:antigen processing and presentation, exogenous lipid antigen via MHC class Ib"/>
    <property type="evidence" value="ECO:0007669"/>
    <property type="project" value="TreeGrafter"/>
</dbReference>
<dbReference type="GO" id="GO:0005615">
    <property type="term" value="C:extracellular space"/>
    <property type="evidence" value="ECO:0007669"/>
    <property type="project" value="TreeGrafter"/>
</dbReference>
<dbReference type="InterPro" id="IPR007110">
    <property type="entry name" value="Ig-like_dom"/>
</dbReference>
<keyword evidence="12" id="KW-0393">Immunoglobulin domain</keyword>
<dbReference type="SMART" id="SM00407">
    <property type="entry name" value="IGc1"/>
    <property type="match status" value="1"/>
</dbReference>
<feature type="transmembrane region" description="Helical" evidence="14">
    <location>
        <begin position="302"/>
        <end position="327"/>
    </location>
</feature>
<dbReference type="Gene3D" id="2.60.40.10">
    <property type="entry name" value="Immunoglobulins"/>
    <property type="match status" value="1"/>
</dbReference>
<feature type="signal peptide" evidence="15">
    <location>
        <begin position="1"/>
        <end position="19"/>
    </location>
</feature>
<evidence type="ECO:0000259" key="16">
    <source>
        <dbReference type="PROSITE" id="PS50835"/>
    </source>
</evidence>
<accession>A0A2K5CK92</accession>
<proteinExistence type="predicted"/>
<evidence type="ECO:0000256" key="3">
    <source>
        <dbReference type="ARBA" id="ARBA00004656"/>
    </source>
</evidence>
<reference evidence="17" key="1">
    <citation type="submission" date="2025-08" db="UniProtKB">
        <authorList>
            <consortium name="Ensembl"/>
        </authorList>
    </citation>
    <scope>IDENTIFICATION</scope>
</reference>
<name>A0A2K5CK92_AOTNA</name>
<keyword evidence="11" id="KW-0458">Lysosome</keyword>
<dbReference type="GeneID" id="105715410"/>
<dbReference type="GO" id="GO:0010008">
    <property type="term" value="C:endosome membrane"/>
    <property type="evidence" value="ECO:0007669"/>
    <property type="project" value="UniProtKB-SubCell"/>
</dbReference>
<dbReference type="InterPro" id="IPR011162">
    <property type="entry name" value="MHC_I/II-like_Ag-recog"/>
</dbReference>
<dbReference type="SUPFAM" id="SSF48726">
    <property type="entry name" value="Immunoglobulin"/>
    <property type="match status" value="1"/>
</dbReference>
<evidence type="ECO:0000256" key="11">
    <source>
        <dbReference type="ARBA" id="ARBA00023228"/>
    </source>
</evidence>
<dbReference type="GO" id="GO:0045087">
    <property type="term" value="P:innate immune response"/>
    <property type="evidence" value="ECO:0007669"/>
    <property type="project" value="UniProtKB-KW"/>
</dbReference>
<dbReference type="AlphaFoldDB" id="A0A2K5CK92"/>
<reference evidence="17" key="2">
    <citation type="submission" date="2025-09" db="UniProtKB">
        <authorList>
            <consortium name="Ensembl"/>
        </authorList>
    </citation>
    <scope>IDENTIFICATION</scope>
</reference>
<dbReference type="PANTHER" id="PTHR16675">
    <property type="entry name" value="MHC CLASS I-RELATED"/>
    <property type="match status" value="1"/>
</dbReference>
<evidence type="ECO:0000256" key="1">
    <source>
        <dbReference type="ARBA" id="ARBA00004251"/>
    </source>
</evidence>